<keyword evidence="1" id="KW-0812">Transmembrane</keyword>
<evidence type="ECO:0000313" key="3">
    <source>
        <dbReference type="Proteomes" id="UP000297280"/>
    </source>
</evidence>
<sequence length="59" mass="6538">MTSPENLWTGPPIAGLLITRDNGRYLSAQLFATMSLLLGFFFLCAARFVVTGKVLLYKI</sequence>
<evidence type="ECO:0000256" key="1">
    <source>
        <dbReference type="SAM" id="Phobius"/>
    </source>
</evidence>
<protein>
    <submittedName>
        <fullName evidence="2">Uncharacterized protein</fullName>
    </submittedName>
</protein>
<gene>
    <name evidence="2" type="ORF">BPOR_0103g00110</name>
</gene>
<feature type="transmembrane region" description="Helical" evidence="1">
    <location>
        <begin position="30"/>
        <end position="50"/>
    </location>
</feature>
<proteinExistence type="predicted"/>
<keyword evidence="3" id="KW-1185">Reference proteome</keyword>
<dbReference type="AlphaFoldDB" id="A0A4Z1KYB7"/>
<dbReference type="Proteomes" id="UP000297280">
    <property type="component" value="Unassembled WGS sequence"/>
</dbReference>
<dbReference type="EMBL" id="PQXO01000103">
    <property type="protein sequence ID" value="TGO89565.1"/>
    <property type="molecule type" value="Genomic_DNA"/>
</dbReference>
<reference evidence="2 3" key="1">
    <citation type="submission" date="2017-12" db="EMBL/GenBank/DDBJ databases">
        <title>Comparative genomics of Botrytis spp.</title>
        <authorList>
            <person name="Valero-Jimenez C.A."/>
            <person name="Tapia P."/>
            <person name="Veloso J."/>
            <person name="Silva-Moreno E."/>
            <person name="Staats M."/>
            <person name="Valdes J.H."/>
            <person name="Van Kan J.A.L."/>
        </authorList>
    </citation>
    <scope>NUCLEOTIDE SEQUENCE [LARGE SCALE GENOMIC DNA]</scope>
    <source>
        <strain evidence="2 3">MUCL3349</strain>
    </source>
</reference>
<evidence type="ECO:0000313" key="2">
    <source>
        <dbReference type="EMBL" id="TGO89565.1"/>
    </source>
</evidence>
<keyword evidence="1" id="KW-1133">Transmembrane helix</keyword>
<organism evidence="2 3">
    <name type="scientific">Botrytis porri</name>
    <dbReference type="NCBI Taxonomy" id="87229"/>
    <lineage>
        <taxon>Eukaryota</taxon>
        <taxon>Fungi</taxon>
        <taxon>Dikarya</taxon>
        <taxon>Ascomycota</taxon>
        <taxon>Pezizomycotina</taxon>
        <taxon>Leotiomycetes</taxon>
        <taxon>Helotiales</taxon>
        <taxon>Sclerotiniaceae</taxon>
        <taxon>Botrytis</taxon>
    </lineage>
</organism>
<name>A0A4Z1KYB7_9HELO</name>
<keyword evidence="1" id="KW-0472">Membrane</keyword>
<accession>A0A4Z1KYB7</accession>
<comment type="caution">
    <text evidence="2">The sequence shown here is derived from an EMBL/GenBank/DDBJ whole genome shotgun (WGS) entry which is preliminary data.</text>
</comment>